<organism evidence="1">
    <name type="scientific">Brachypodium distachyon</name>
    <name type="common">Purple false brome</name>
    <name type="synonym">Trachynia distachya</name>
    <dbReference type="NCBI Taxonomy" id="15368"/>
    <lineage>
        <taxon>Eukaryota</taxon>
        <taxon>Viridiplantae</taxon>
        <taxon>Streptophyta</taxon>
        <taxon>Embryophyta</taxon>
        <taxon>Tracheophyta</taxon>
        <taxon>Spermatophyta</taxon>
        <taxon>Magnoliopsida</taxon>
        <taxon>Liliopsida</taxon>
        <taxon>Poales</taxon>
        <taxon>Poaceae</taxon>
        <taxon>BOP clade</taxon>
        <taxon>Pooideae</taxon>
        <taxon>Stipodae</taxon>
        <taxon>Brachypodieae</taxon>
        <taxon>Brachypodium</taxon>
    </lineage>
</organism>
<evidence type="ECO:0000313" key="3">
    <source>
        <dbReference type="Proteomes" id="UP000008810"/>
    </source>
</evidence>
<protein>
    <submittedName>
        <fullName evidence="1 2">Uncharacterized protein</fullName>
    </submittedName>
</protein>
<reference evidence="1 2" key="1">
    <citation type="journal article" date="2010" name="Nature">
        <title>Genome sequencing and analysis of the model grass Brachypodium distachyon.</title>
        <authorList>
            <consortium name="International Brachypodium Initiative"/>
        </authorList>
    </citation>
    <scope>NUCLEOTIDE SEQUENCE [LARGE SCALE GENOMIC DNA]</scope>
    <source>
        <strain evidence="1 2">Bd21</strain>
    </source>
</reference>
<evidence type="ECO:0000313" key="1">
    <source>
        <dbReference type="EMBL" id="PNT63091.1"/>
    </source>
</evidence>
<gene>
    <name evidence="1" type="ORF">BRADI_4g11334v3</name>
</gene>
<dbReference type="InParanoid" id="A0A2K2CM36"/>
<sequence length="50" mass="5300">MEIPSGVLLQEESLSGSDCSSQGILTLPVSLPGSAQWRLLKVLDFKVAKA</sequence>
<dbReference type="AlphaFoldDB" id="A0A2K2CM36"/>
<name>A0A2K2CM36_BRADI</name>
<dbReference type="Gramene" id="PNT63091">
    <property type="protein sequence ID" value="PNT63091"/>
    <property type="gene ID" value="BRADI_4g11334v3"/>
</dbReference>
<reference evidence="1" key="2">
    <citation type="submission" date="2017-06" db="EMBL/GenBank/DDBJ databases">
        <title>WGS assembly of Brachypodium distachyon.</title>
        <authorList>
            <consortium name="The International Brachypodium Initiative"/>
            <person name="Lucas S."/>
            <person name="Harmon-Smith M."/>
            <person name="Lail K."/>
            <person name="Tice H."/>
            <person name="Grimwood J."/>
            <person name="Bruce D."/>
            <person name="Barry K."/>
            <person name="Shu S."/>
            <person name="Lindquist E."/>
            <person name="Wang M."/>
            <person name="Pitluck S."/>
            <person name="Vogel J.P."/>
            <person name="Garvin D.F."/>
            <person name="Mockler T.C."/>
            <person name="Schmutz J."/>
            <person name="Rokhsar D."/>
            <person name="Bevan M.W."/>
        </authorList>
    </citation>
    <scope>NUCLEOTIDE SEQUENCE</scope>
    <source>
        <strain evidence="1">Bd21</strain>
    </source>
</reference>
<keyword evidence="3" id="KW-1185">Reference proteome</keyword>
<dbReference type="EnsemblPlants" id="PNT63091">
    <property type="protein sequence ID" value="PNT63091"/>
    <property type="gene ID" value="BRADI_4g11334v3"/>
</dbReference>
<dbReference type="EMBL" id="CM000883">
    <property type="protein sequence ID" value="PNT63091.1"/>
    <property type="molecule type" value="Genomic_DNA"/>
</dbReference>
<accession>A0A2K2CM36</accession>
<reference evidence="2" key="3">
    <citation type="submission" date="2018-08" db="UniProtKB">
        <authorList>
            <consortium name="EnsemblPlants"/>
        </authorList>
    </citation>
    <scope>IDENTIFICATION</scope>
    <source>
        <strain evidence="2">cv. Bd21</strain>
    </source>
</reference>
<dbReference type="Proteomes" id="UP000008810">
    <property type="component" value="Chromosome 4"/>
</dbReference>
<evidence type="ECO:0000313" key="2">
    <source>
        <dbReference type="EnsemblPlants" id="PNT63091"/>
    </source>
</evidence>
<proteinExistence type="predicted"/>